<evidence type="ECO:0008006" key="4">
    <source>
        <dbReference type="Google" id="ProtNLM"/>
    </source>
</evidence>
<evidence type="ECO:0000313" key="3">
    <source>
        <dbReference type="Proteomes" id="UP001075354"/>
    </source>
</evidence>
<dbReference type="AlphaFoldDB" id="A0AAV7XVL3"/>
<dbReference type="PANTHER" id="PTHR16356:SF1">
    <property type="entry name" value="TRANSMEMBRANE AND COILED-COIL DOMAIN-CONTAINING PROTEIN 6"/>
    <property type="match status" value="1"/>
</dbReference>
<dbReference type="Gene3D" id="1.25.10.10">
    <property type="entry name" value="Leucine-rich Repeat Variant"/>
    <property type="match status" value="1"/>
</dbReference>
<sequence length="384" mass="42344">MAESNPASTCSSAPGVIREQKRREAEAERVLQRQQAVNRARKNLKEVEAELSTQNAMTQEELSAALAKIKRGNQTSHLDLRALKQALHDPKNSVAFLRTTGSLQAVVGHLTGRKALHQLEAAYICCNLAVGDEYHCETVANAAGPYLMEFLESQNTALQVACIWTLGNLAGGSAKSFRTLQSQGFVDRLTNCLKSPHEDVIEAATYALCLVLKNSSYNLPLEDRLKLASIAVQLKCCRENVDWLIYMLSCKADCDEILIGNMVPLRCVDFLTTFSRDSPMEVDDLSKLRSVTASLRTISNLCSEGSGKAALTVITHSSFPMVLNDLLHARHPHLRLESEWLGRNILSHSFNEITAIARSVKLDVVFSAKDHSHIQIHQLLKGGI</sequence>
<dbReference type="SMART" id="SM00185">
    <property type="entry name" value="ARM"/>
    <property type="match status" value="3"/>
</dbReference>
<accession>A0AAV7XVL3</accession>
<feature type="region of interest" description="Disordered" evidence="1">
    <location>
        <begin position="1"/>
        <end position="30"/>
    </location>
</feature>
<reference evidence="2" key="1">
    <citation type="submission" date="2022-12" db="EMBL/GenBank/DDBJ databases">
        <title>Chromosome-level genome assembly of the bean flower thrips Megalurothrips usitatus.</title>
        <authorList>
            <person name="Ma L."/>
            <person name="Liu Q."/>
            <person name="Li H."/>
            <person name="Cai W."/>
        </authorList>
    </citation>
    <scope>NUCLEOTIDE SEQUENCE</scope>
    <source>
        <strain evidence="2">Cailab_2022a</strain>
    </source>
</reference>
<dbReference type="InterPro" id="IPR000225">
    <property type="entry name" value="Armadillo"/>
</dbReference>
<gene>
    <name evidence="2" type="ORF">ONE63_005470</name>
</gene>
<dbReference type="Proteomes" id="UP001075354">
    <property type="component" value="Chromosome 2"/>
</dbReference>
<protein>
    <recommendedName>
        <fullName evidence="4">Transmembrane and coiled-coil domain-containing protein 6</fullName>
    </recommendedName>
</protein>
<dbReference type="EMBL" id="JAPTSV010000002">
    <property type="protein sequence ID" value="KAJ1530588.1"/>
    <property type="molecule type" value="Genomic_DNA"/>
</dbReference>
<dbReference type="InterPro" id="IPR011989">
    <property type="entry name" value="ARM-like"/>
</dbReference>
<comment type="caution">
    <text evidence="2">The sequence shown here is derived from an EMBL/GenBank/DDBJ whole genome shotgun (WGS) entry which is preliminary data.</text>
</comment>
<feature type="compositionally biased region" description="Basic and acidic residues" evidence="1">
    <location>
        <begin position="18"/>
        <end position="30"/>
    </location>
</feature>
<organism evidence="2 3">
    <name type="scientific">Megalurothrips usitatus</name>
    <name type="common">bean blossom thrips</name>
    <dbReference type="NCBI Taxonomy" id="439358"/>
    <lineage>
        <taxon>Eukaryota</taxon>
        <taxon>Metazoa</taxon>
        <taxon>Ecdysozoa</taxon>
        <taxon>Arthropoda</taxon>
        <taxon>Hexapoda</taxon>
        <taxon>Insecta</taxon>
        <taxon>Pterygota</taxon>
        <taxon>Neoptera</taxon>
        <taxon>Paraneoptera</taxon>
        <taxon>Thysanoptera</taxon>
        <taxon>Terebrantia</taxon>
        <taxon>Thripoidea</taxon>
        <taxon>Thripidae</taxon>
        <taxon>Megalurothrips</taxon>
    </lineage>
</organism>
<dbReference type="PANTHER" id="PTHR16356">
    <property type="entry name" value="TRANSMEMBRANE AND COILED-COIL DOMAIN-CONTAINING PROTEIN 6 TMCO6"/>
    <property type="match status" value="1"/>
</dbReference>
<dbReference type="InterPro" id="IPR016024">
    <property type="entry name" value="ARM-type_fold"/>
</dbReference>
<feature type="compositionally biased region" description="Polar residues" evidence="1">
    <location>
        <begin position="1"/>
        <end position="12"/>
    </location>
</feature>
<proteinExistence type="predicted"/>
<evidence type="ECO:0000313" key="2">
    <source>
        <dbReference type="EMBL" id="KAJ1530588.1"/>
    </source>
</evidence>
<evidence type="ECO:0000256" key="1">
    <source>
        <dbReference type="SAM" id="MobiDB-lite"/>
    </source>
</evidence>
<keyword evidence="3" id="KW-1185">Reference proteome</keyword>
<dbReference type="SUPFAM" id="SSF48371">
    <property type="entry name" value="ARM repeat"/>
    <property type="match status" value="1"/>
</dbReference>
<name>A0AAV7XVL3_9NEOP</name>